<dbReference type="Pfam" id="PF13231">
    <property type="entry name" value="PMT_2"/>
    <property type="match status" value="1"/>
</dbReference>
<evidence type="ECO:0000256" key="4">
    <source>
        <dbReference type="ARBA" id="ARBA00022679"/>
    </source>
</evidence>
<sequence>MKPGAAERYGWLSVVHRRTSGNFRELRLVALSLARDIATNAGEDDGGRMRSLLVRRPDLLYVLIAGYCLLSIILKVLRPDSLEIDESEQALLSQYLLLGYGAQPPFYNWLQYGVVALFGISVASLAIVKNGLLFLFLLFYGLTARLLSSSRLAPAVAVLGVLTLPPVFLLSQRDLSHTVAALFAVSLFLYGFFRALKSPPKVGHYLLVGVAVGLGAISKYNFVILPVAALLAILPEAKLRKYLFDWRVLASVAVCAMIVAPHAYWIVNNLGHATGVTVAEMKEGADSARLPHAIQGLVSLAVAALKGVALTLAVFGLLFYADVGKILRAESLGTRVIGRMIVACFLIIAFIVVAMDATHIRAKWLALFTALLPLYLTLKIDAADLDPARRLPALFSISGILSVGVIVMLWARVFVGPMIGDYSFAHTPYNGFASTVRADPGPPPVAIVVDDRIVAGNLRIQFPDTPIILTGFSQEAEKHLPPGRILAAWSAEGKGREEVPPRITGLLQLMPVRIADAKPTIVSVPYNAGRPGDTYTFAYIWADFH</sequence>
<dbReference type="PANTHER" id="PTHR33908">
    <property type="entry name" value="MANNOSYLTRANSFERASE YKCB-RELATED"/>
    <property type="match status" value="1"/>
</dbReference>
<dbReference type="GO" id="GO:0009103">
    <property type="term" value="P:lipopolysaccharide biosynthetic process"/>
    <property type="evidence" value="ECO:0007669"/>
    <property type="project" value="UniProtKB-ARBA"/>
</dbReference>
<proteinExistence type="predicted"/>
<feature type="transmembrane region" description="Helical" evidence="8">
    <location>
        <begin position="336"/>
        <end position="355"/>
    </location>
</feature>
<evidence type="ECO:0000256" key="2">
    <source>
        <dbReference type="ARBA" id="ARBA00022475"/>
    </source>
</evidence>
<reference evidence="10" key="1">
    <citation type="journal article" date="2013" name="Genome Biol.">
        <title>Comparative genomics of the core and accessory genomes of 48 Sinorhizobium strains comprising five genospecies.</title>
        <authorList>
            <person name="Sugawara M."/>
            <person name="Epstein B."/>
            <person name="Badgley B.D."/>
            <person name="Unno T."/>
            <person name="Xu L."/>
            <person name="Reese J."/>
            <person name="Gyaneshwar P."/>
            <person name="Denny R."/>
            <person name="Mudge J."/>
            <person name="Bharti A.K."/>
            <person name="Farmer A.D."/>
            <person name="May G.D."/>
            <person name="Woodward J.E."/>
            <person name="Medigue C."/>
            <person name="Vallenet D."/>
            <person name="Lajus A."/>
            <person name="Rouy Z."/>
            <person name="Martinez-Vaz B."/>
            <person name="Tiffin P."/>
            <person name="Young N.D."/>
            <person name="Sadowsky M.J."/>
        </authorList>
    </citation>
    <scope>NUCLEOTIDE SEQUENCE</scope>
    <source>
        <strain evidence="10">M30</strain>
    </source>
</reference>
<comment type="caution">
    <text evidence="10">The sequence shown here is derived from an EMBL/GenBank/DDBJ whole genome shotgun (WGS) entry which is preliminary data.</text>
</comment>
<feature type="transmembrane region" description="Helical" evidence="8">
    <location>
        <begin position="246"/>
        <end position="267"/>
    </location>
</feature>
<keyword evidence="7 8" id="KW-0472">Membrane</keyword>
<keyword evidence="2" id="KW-1003">Cell membrane</keyword>
<dbReference type="GO" id="GO:0005886">
    <property type="term" value="C:plasma membrane"/>
    <property type="evidence" value="ECO:0007669"/>
    <property type="project" value="UniProtKB-SubCell"/>
</dbReference>
<dbReference type="InterPro" id="IPR050297">
    <property type="entry name" value="LipidA_mod_glycosyltrf_83"/>
</dbReference>
<feature type="transmembrane region" description="Helical" evidence="8">
    <location>
        <begin position="392"/>
        <end position="415"/>
    </location>
</feature>
<evidence type="ECO:0000256" key="3">
    <source>
        <dbReference type="ARBA" id="ARBA00022676"/>
    </source>
</evidence>
<name>A0A6A7ZU28_RHIML</name>
<feature type="transmembrane region" description="Helical" evidence="8">
    <location>
        <begin position="205"/>
        <end position="234"/>
    </location>
</feature>
<keyword evidence="6 8" id="KW-1133">Transmembrane helix</keyword>
<dbReference type="InterPro" id="IPR038731">
    <property type="entry name" value="RgtA/B/C-like"/>
</dbReference>
<feature type="transmembrane region" description="Helical" evidence="8">
    <location>
        <begin position="362"/>
        <end position="380"/>
    </location>
</feature>
<evidence type="ECO:0000259" key="9">
    <source>
        <dbReference type="Pfam" id="PF13231"/>
    </source>
</evidence>
<dbReference type="PANTHER" id="PTHR33908:SF11">
    <property type="entry name" value="MEMBRANE PROTEIN"/>
    <property type="match status" value="1"/>
</dbReference>
<keyword evidence="4 10" id="KW-0808">Transferase</keyword>
<dbReference type="GO" id="GO:0016763">
    <property type="term" value="F:pentosyltransferase activity"/>
    <property type="evidence" value="ECO:0007669"/>
    <property type="project" value="TreeGrafter"/>
</dbReference>
<evidence type="ECO:0000256" key="6">
    <source>
        <dbReference type="ARBA" id="ARBA00022989"/>
    </source>
</evidence>
<evidence type="ECO:0000256" key="5">
    <source>
        <dbReference type="ARBA" id="ARBA00022692"/>
    </source>
</evidence>
<feature type="transmembrane region" description="Helical" evidence="8">
    <location>
        <begin position="114"/>
        <end position="140"/>
    </location>
</feature>
<feature type="transmembrane region" description="Helical" evidence="8">
    <location>
        <begin position="297"/>
        <end position="321"/>
    </location>
</feature>
<feature type="domain" description="Glycosyltransferase RgtA/B/C/D-like" evidence="9">
    <location>
        <begin position="103"/>
        <end position="265"/>
    </location>
</feature>
<dbReference type="AlphaFoldDB" id="A0A6A7ZU28"/>
<evidence type="ECO:0000256" key="7">
    <source>
        <dbReference type="ARBA" id="ARBA00023136"/>
    </source>
</evidence>
<keyword evidence="3" id="KW-0328">Glycosyltransferase</keyword>
<feature type="transmembrane region" description="Helical" evidence="8">
    <location>
        <begin position="175"/>
        <end position="193"/>
    </location>
</feature>
<keyword evidence="5 8" id="KW-0812">Transmembrane</keyword>
<comment type="subcellular location">
    <subcellularLocation>
        <location evidence="1">Cell membrane</location>
        <topology evidence="1">Multi-pass membrane protein</topology>
    </subcellularLocation>
</comment>
<dbReference type="EMBL" id="WISP01000125">
    <property type="protein sequence ID" value="MQW05317.1"/>
    <property type="molecule type" value="Genomic_DNA"/>
</dbReference>
<organism evidence="10">
    <name type="scientific">Rhizobium meliloti</name>
    <name type="common">Ensifer meliloti</name>
    <name type="synonym">Sinorhizobium meliloti</name>
    <dbReference type="NCBI Taxonomy" id="382"/>
    <lineage>
        <taxon>Bacteria</taxon>
        <taxon>Pseudomonadati</taxon>
        <taxon>Pseudomonadota</taxon>
        <taxon>Alphaproteobacteria</taxon>
        <taxon>Hyphomicrobiales</taxon>
        <taxon>Rhizobiaceae</taxon>
        <taxon>Sinorhizobium/Ensifer group</taxon>
        <taxon>Sinorhizobium</taxon>
    </lineage>
</organism>
<gene>
    <name evidence="10" type="ORF">GHK45_16570</name>
</gene>
<evidence type="ECO:0000256" key="1">
    <source>
        <dbReference type="ARBA" id="ARBA00004651"/>
    </source>
</evidence>
<dbReference type="RefSeq" id="WP_337725401.1">
    <property type="nucleotide sequence ID" value="NZ_WISP01000125.1"/>
</dbReference>
<evidence type="ECO:0000313" key="10">
    <source>
        <dbReference type="EMBL" id="MQW05317.1"/>
    </source>
</evidence>
<accession>A0A6A7ZU28</accession>
<feature type="transmembrane region" description="Helical" evidence="8">
    <location>
        <begin position="152"/>
        <end position="169"/>
    </location>
</feature>
<evidence type="ECO:0000256" key="8">
    <source>
        <dbReference type="SAM" id="Phobius"/>
    </source>
</evidence>
<protein>
    <submittedName>
        <fullName evidence="10">Glycosyltransferase family 39 protein</fullName>
    </submittedName>
</protein>
<feature type="transmembrane region" description="Helical" evidence="8">
    <location>
        <begin position="59"/>
        <end position="77"/>
    </location>
</feature>